<evidence type="ECO:0000313" key="2">
    <source>
        <dbReference type="EnsemblMetazoa" id="G9144.1:cds"/>
    </source>
</evidence>
<accession>A0A8W8P0R6</accession>
<feature type="region of interest" description="Disordered" evidence="1">
    <location>
        <begin position="158"/>
        <end position="202"/>
    </location>
</feature>
<name>A0A8W8P0R6_MAGGI</name>
<dbReference type="Gene3D" id="3.30.70.1820">
    <property type="entry name" value="L1 transposable element, RRM domain"/>
    <property type="match status" value="1"/>
</dbReference>
<feature type="compositionally biased region" description="Polar residues" evidence="1">
    <location>
        <begin position="175"/>
        <end position="202"/>
    </location>
</feature>
<dbReference type="Proteomes" id="UP000005408">
    <property type="component" value="Unassembled WGS sequence"/>
</dbReference>
<evidence type="ECO:0000313" key="3">
    <source>
        <dbReference type="Proteomes" id="UP000005408"/>
    </source>
</evidence>
<evidence type="ECO:0000256" key="1">
    <source>
        <dbReference type="SAM" id="MobiDB-lite"/>
    </source>
</evidence>
<dbReference type="InterPro" id="IPR004244">
    <property type="entry name" value="Transposase_22"/>
</dbReference>
<organism evidence="2 3">
    <name type="scientific">Magallana gigas</name>
    <name type="common">Pacific oyster</name>
    <name type="synonym">Crassostrea gigas</name>
    <dbReference type="NCBI Taxonomy" id="29159"/>
    <lineage>
        <taxon>Eukaryota</taxon>
        <taxon>Metazoa</taxon>
        <taxon>Spiralia</taxon>
        <taxon>Lophotrochozoa</taxon>
        <taxon>Mollusca</taxon>
        <taxon>Bivalvia</taxon>
        <taxon>Autobranchia</taxon>
        <taxon>Pteriomorphia</taxon>
        <taxon>Ostreida</taxon>
        <taxon>Ostreoidea</taxon>
        <taxon>Ostreidae</taxon>
        <taxon>Magallana</taxon>
    </lineage>
</organism>
<dbReference type="AlphaFoldDB" id="A0A8W8P0R6"/>
<proteinExistence type="predicted"/>
<keyword evidence="3" id="KW-1185">Reference proteome</keyword>
<reference evidence="2" key="1">
    <citation type="submission" date="2022-08" db="UniProtKB">
        <authorList>
            <consortium name="EnsemblMetazoa"/>
        </authorList>
    </citation>
    <scope>IDENTIFICATION</scope>
    <source>
        <strain evidence="2">05x7-T-G4-1.051#20</strain>
    </source>
</reference>
<protein>
    <submittedName>
        <fullName evidence="2">Uncharacterized protein</fullName>
    </submittedName>
</protein>
<dbReference type="EnsemblMetazoa" id="G9144.1">
    <property type="protein sequence ID" value="G9144.1:cds"/>
    <property type="gene ID" value="G9144"/>
</dbReference>
<sequence length="202" mass="23855">MVTKSVDRMSKEVSTKPLNTRNSVIDLKARSMRDNLVFTGIQEDDREDTEEVLQAFLKRKFKLDYEVQFERAHRVGKYNEFSEYPRNIVAKFTYFKDREFIRTSAPKKLRGTRFYVNEQFPPEIEQKRKKLYPVMRQAKKENKRTKLVRDVLYINGEMYTPPTESTPKPRGAWGQNPTGTPTVERQTNPLKRQRQGSTPDRG</sequence>
<dbReference type="PANTHER" id="PTHR11505">
    <property type="entry name" value="L1 TRANSPOSABLE ELEMENT-RELATED"/>
    <property type="match status" value="1"/>
</dbReference>